<accession>A0A7S0CK72</accession>
<dbReference type="EMBL" id="HBEL01047112">
    <property type="protein sequence ID" value="CAD8425699.1"/>
    <property type="molecule type" value="Transcribed_RNA"/>
</dbReference>
<evidence type="ECO:0000313" key="1">
    <source>
        <dbReference type="EMBL" id="CAD8425699.1"/>
    </source>
</evidence>
<reference evidence="1" key="1">
    <citation type="submission" date="2021-01" db="EMBL/GenBank/DDBJ databases">
        <authorList>
            <person name="Corre E."/>
            <person name="Pelletier E."/>
            <person name="Niang G."/>
            <person name="Scheremetjew M."/>
            <person name="Finn R."/>
            <person name="Kale V."/>
            <person name="Holt S."/>
            <person name="Cochrane G."/>
            <person name="Meng A."/>
            <person name="Brown T."/>
            <person name="Cohen L."/>
        </authorList>
    </citation>
    <scope>NUCLEOTIDE SEQUENCE</scope>
    <source>
        <strain evidence="1">CCAP1064/1</strain>
    </source>
</reference>
<proteinExistence type="predicted"/>
<name>A0A7S0CK72_9STRA</name>
<protein>
    <submittedName>
        <fullName evidence="1">Uncharacterized protein</fullName>
    </submittedName>
</protein>
<sequence>MKENERKAMEQRIRLQEEKDVWKFQNKVEDGYDPIDEWSKLREDGKIKVGDDLERDKSSERLGSEGLVDVRIDERLPYIDQGYVEEGGDVMEGIKSILGGGKKKDDE</sequence>
<organism evidence="1">
    <name type="scientific">Proboscia inermis</name>
    <dbReference type="NCBI Taxonomy" id="420281"/>
    <lineage>
        <taxon>Eukaryota</taxon>
        <taxon>Sar</taxon>
        <taxon>Stramenopiles</taxon>
        <taxon>Ochrophyta</taxon>
        <taxon>Bacillariophyta</taxon>
        <taxon>Coscinodiscophyceae</taxon>
        <taxon>Rhizosoleniophycidae</taxon>
        <taxon>Rhizosoleniales</taxon>
        <taxon>Rhizosoleniaceae</taxon>
        <taxon>Proboscia</taxon>
    </lineage>
</organism>
<gene>
    <name evidence="1" type="ORF">PINE0816_LOCUS21859</name>
</gene>
<dbReference type="AlphaFoldDB" id="A0A7S0CK72"/>